<sequence length="87" mass="10081">MAKIVDRFVPRDRFRLAKISFFLFWELLCLRYFAEASKEFFRCLYLFMTAGFSTNLVTVYSNGNICSGADCPLDGYIEKETHSQAAQ</sequence>
<dbReference type="EMBL" id="PEXI01000069">
    <property type="protein sequence ID" value="PIU24214.1"/>
    <property type="molecule type" value="Genomic_DNA"/>
</dbReference>
<protein>
    <submittedName>
        <fullName evidence="1">Uncharacterized protein</fullName>
    </submittedName>
</protein>
<comment type="caution">
    <text evidence="1">The sequence shown here is derived from an EMBL/GenBank/DDBJ whole genome shotgun (WGS) entry which is preliminary data.</text>
</comment>
<name>A0A2M6YC13_9BACT</name>
<evidence type="ECO:0000313" key="1">
    <source>
        <dbReference type="EMBL" id="PIU24214.1"/>
    </source>
</evidence>
<accession>A0A2M6YC13</accession>
<evidence type="ECO:0000313" key="2">
    <source>
        <dbReference type="Proteomes" id="UP000229896"/>
    </source>
</evidence>
<organism evidence="1 2">
    <name type="scientific">Candidatus Berkelbacteria bacterium CG08_land_8_20_14_0_20_39_8</name>
    <dbReference type="NCBI Taxonomy" id="1974511"/>
    <lineage>
        <taxon>Bacteria</taxon>
        <taxon>Candidatus Berkelbacteria</taxon>
    </lineage>
</organism>
<dbReference type="Proteomes" id="UP000229896">
    <property type="component" value="Unassembled WGS sequence"/>
</dbReference>
<gene>
    <name evidence="1" type="ORF">COT12_02210</name>
</gene>
<proteinExistence type="predicted"/>
<dbReference type="AlphaFoldDB" id="A0A2M6YC13"/>
<reference evidence="2" key="1">
    <citation type="submission" date="2017-09" db="EMBL/GenBank/DDBJ databases">
        <title>Depth-based differentiation of microbial function through sediment-hosted aquifers and enrichment of novel symbionts in the deep terrestrial subsurface.</title>
        <authorList>
            <person name="Probst A.J."/>
            <person name="Ladd B."/>
            <person name="Jarett J.K."/>
            <person name="Geller-Mcgrath D.E."/>
            <person name="Sieber C.M.K."/>
            <person name="Emerson J.B."/>
            <person name="Anantharaman K."/>
            <person name="Thomas B.C."/>
            <person name="Malmstrom R."/>
            <person name="Stieglmeier M."/>
            <person name="Klingl A."/>
            <person name="Woyke T."/>
            <person name="Ryan C.M."/>
            <person name="Banfield J.F."/>
        </authorList>
    </citation>
    <scope>NUCLEOTIDE SEQUENCE [LARGE SCALE GENOMIC DNA]</scope>
</reference>